<comment type="caution">
    <text evidence="3">The sequence shown here is derived from an EMBL/GenBank/DDBJ whole genome shotgun (WGS) entry which is preliminary data.</text>
</comment>
<evidence type="ECO:0000313" key="4">
    <source>
        <dbReference type="Proteomes" id="UP001295794"/>
    </source>
</evidence>
<gene>
    <name evidence="3" type="ORF">MYCIT1_LOCUS32737</name>
</gene>
<name>A0AAD2K8B8_9AGAR</name>
<dbReference type="EMBL" id="CAVNYO010000444">
    <property type="protein sequence ID" value="CAK5281544.1"/>
    <property type="molecule type" value="Genomic_DNA"/>
</dbReference>
<organism evidence="3 4">
    <name type="scientific">Mycena citricolor</name>
    <dbReference type="NCBI Taxonomy" id="2018698"/>
    <lineage>
        <taxon>Eukaryota</taxon>
        <taxon>Fungi</taxon>
        <taxon>Dikarya</taxon>
        <taxon>Basidiomycota</taxon>
        <taxon>Agaricomycotina</taxon>
        <taxon>Agaricomycetes</taxon>
        <taxon>Agaricomycetidae</taxon>
        <taxon>Agaricales</taxon>
        <taxon>Marasmiineae</taxon>
        <taxon>Mycenaceae</taxon>
        <taxon>Mycena</taxon>
    </lineage>
</organism>
<evidence type="ECO:0000256" key="2">
    <source>
        <dbReference type="SAM" id="SignalP"/>
    </source>
</evidence>
<feature type="region of interest" description="Disordered" evidence="1">
    <location>
        <begin position="131"/>
        <end position="185"/>
    </location>
</feature>
<protein>
    <submittedName>
        <fullName evidence="3">Uncharacterized protein</fullName>
    </submittedName>
</protein>
<reference evidence="3" key="1">
    <citation type="submission" date="2023-11" db="EMBL/GenBank/DDBJ databases">
        <authorList>
            <person name="De Vega J J."/>
            <person name="De Vega J J."/>
        </authorList>
    </citation>
    <scope>NUCLEOTIDE SEQUENCE</scope>
</reference>
<dbReference type="AlphaFoldDB" id="A0AAD2K8B8"/>
<dbReference type="Proteomes" id="UP001295794">
    <property type="component" value="Unassembled WGS sequence"/>
</dbReference>
<feature type="region of interest" description="Disordered" evidence="1">
    <location>
        <begin position="38"/>
        <end position="57"/>
    </location>
</feature>
<feature type="signal peptide" evidence="2">
    <location>
        <begin position="1"/>
        <end position="19"/>
    </location>
</feature>
<sequence>VSGVFLATLLPLLMRTSSSRRSNLQPLMIPELLASSPREAGYHSPAESDSLQTPTPIYDHGEIHLQFKHVSQDHLSPRIHPYIRKGHCDTPLSPSPLQIFLPSPKSLELSLHASPSSSRSASFSLHGSLSSSSGSFVRYNSEPQSGNLRCKHANPRASSDPDARTSRTPQERPLNLKGSAHSPRF</sequence>
<keyword evidence="4" id="KW-1185">Reference proteome</keyword>
<proteinExistence type="predicted"/>
<keyword evidence="2" id="KW-0732">Signal</keyword>
<accession>A0AAD2K8B8</accession>
<evidence type="ECO:0000256" key="1">
    <source>
        <dbReference type="SAM" id="MobiDB-lite"/>
    </source>
</evidence>
<feature type="chain" id="PRO_5042221770" evidence="2">
    <location>
        <begin position="20"/>
        <end position="185"/>
    </location>
</feature>
<evidence type="ECO:0000313" key="3">
    <source>
        <dbReference type="EMBL" id="CAK5281544.1"/>
    </source>
</evidence>
<feature type="non-terminal residue" evidence="3">
    <location>
        <position position="185"/>
    </location>
</feature>
<feature type="non-terminal residue" evidence="3">
    <location>
        <position position="1"/>
    </location>
</feature>